<dbReference type="AlphaFoldDB" id="X0XZ06"/>
<accession>X0XZ06</accession>
<gene>
    <name evidence="1" type="ORF">S01H1_77077</name>
</gene>
<protein>
    <submittedName>
        <fullName evidence="1">Uncharacterized protein</fullName>
    </submittedName>
</protein>
<dbReference type="EMBL" id="BARS01051786">
    <property type="protein sequence ID" value="GAG48699.1"/>
    <property type="molecule type" value="Genomic_DNA"/>
</dbReference>
<proteinExistence type="predicted"/>
<reference evidence="1" key="1">
    <citation type="journal article" date="2014" name="Front. Microbiol.">
        <title>High frequency of phylogenetically diverse reductive dehalogenase-homologous genes in deep subseafloor sedimentary metagenomes.</title>
        <authorList>
            <person name="Kawai M."/>
            <person name="Futagami T."/>
            <person name="Toyoda A."/>
            <person name="Takaki Y."/>
            <person name="Nishi S."/>
            <person name="Hori S."/>
            <person name="Arai W."/>
            <person name="Tsubouchi T."/>
            <person name="Morono Y."/>
            <person name="Uchiyama I."/>
            <person name="Ito T."/>
            <person name="Fujiyama A."/>
            <person name="Inagaki F."/>
            <person name="Takami H."/>
        </authorList>
    </citation>
    <scope>NUCLEOTIDE SEQUENCE</scope>
    <source>
        <strain evidence="1">Expedition CK06-06</strain>
    </source>
</reference>
<organism evidence="1">
    <name type="scientific">marine sediment metagenome</name>
    <dbReference type="NCBI Taxonomy" id="412755"/>
    <lineage>
        <taxon>unclassified sequences</taxon>
        <taxon>metagenomes</taxon>
        <taxon>ecological metagenomes</taxon>
    </lineage>
</organism>
<evidence type="ECO:0000313" key="1">
    <source>
        <dbReference type="EMBL" id="GAG48699.1"/>
    </source>
</evidence>
<sequence length="63" mass="7467">MRMNKKKEILVLCGYQDLESMYLIKAFGNRRLLNKYLKDNNIEINRDDIGKGHEVNKIELVVK</sequence>
<comment type="caution">
    <text evidence="1">The sequence shown here is derived from an EMBL/GenBank/DDBJ whole genome shotgun (WGS) entry which is preliminary data.</text>
</comment>
<name>X0XZ06_9ZZZZ</name>